<evidence type="ECO:0000313" key="4">
    <source>
        <dbReference type="Proteomes" id="UP000000763"/>
    </source>
</evidence>
<proteinExistence type="predicted"/>
<protein>
    <submittedName>
        <fullName evidence="3">Uncharacterized protein</fullName>
    </submittedName>
</protein>
<evidence type="ECO:0000313" key="2">
    <source>
        <dbReference type="EMBL" id="BAD45728.1"/>
    </source>
</evidence>
<reference evidence="4" key="3">
    <citation type="journal article" date="2005" name="Nature">
        <title>The map-based sequence of the rice genome.</title>
        <authorList>
            <consortium name="International rice genome sequencing project (IRGSP)"/>
            <person name="Matsumoto T."/>
            <person name="Wu J."/>
            <person name="Kanamori H."/>
            <person name="Katayose Y."/>
            <person name="Fujisawa M."/>
            <person name="Namiki N."/>
            <person name="Mizuno H."/>
            <person name="Yamamoto K."/>
            <person name="Antonio B.A."/>
            <person name="Baba T."/>
            <person name="Sakata K."/>
            <person name="Nagamura Y."/>
            <person name="Aoki H."/>
            <person name="Arikawa K."/>
            <person name="Arita K."/>
            <person name="Bito T."/>
            <person name="Chiden Y."/>
            <person name="Fujitsuka N."/>
            <person name="Fukunaka R."/>
            <person name="Hamada M."/>
            <person name="Harada C."/>
            <person name="Hayashi A."/>
            <person name="Hijishita S."/>
            <person name="Honda M."/>
            <person name="Hosokawa S."/>
            <person name="Ichikawa Y."/>
            <person name="Idonuma A."/>
            <person name="Iijima M."/>
            <person name="Ikeda M."/>
            <person name="Ikeno M."/>
            <person name="Ito K."/>
            <person name="Ito S."/>
            <person name="Ito T."/>
            <person name="Ito Y."/>
            <person name="Ito Y."/>
            <person name="Iwabuchi A."/>
            <person name="Kamiya K."/>
            <person name="Karasawa W."/>
            <person name="Kurita K."/>
            <person name="Katagiri S."/>
            <person name="Kikuta A."/>
            <person name="Kobayashi H."/>
            <person name="Kobayashi N."/>
            <person name="Machita K."/>
            <person name="Maehara T."/>
            <person name="Masukawa M."/>
            <person name="Mizubayashi T."/>
            <person name="Mukai Y."/>
            <person name="Nagasaki H."/>
            <person name="Nagata Y."/>
            <person name="Naito S."/>
            <person name="Nakashima M."/>
            <person name="Nakama Y."/>
            <person name="Nakamichi Y."/>
            <person name="Nakamura M."/>
            <person name="Meguro A."/>
            <person name="Negishi M."/>
            <person name="Ohta I."/>
            <person name="Ohta T."/>
            <person name="Okamoto M."/>
            <person name="Ono N."/>
            <person name="Saji S."/>
            <person name="Sakaguchi M."/>
            <person name="Sakai K."/>
            <person name="Shibata M."/>
            <person name="Shimokawa T."/>
            <person name="Song J."/>
            <person name="Takazaki Y."/>
            <person name="Terasawa K."/>
            <person name="Tsugane M."/>
            <person name="Tsuji K."/>
            <person name="Ueda S."/>
            <person name="Waki K."/>
            <person name="Yamagata H."/>
            <person name="Yamamoto M."/>
            <person name="Yamamoto S."/>
            <person name="Yamane H."/>
            <person name="Yoshiki S."/>
            <person name="Yoshihara R."/>
            <person name="Yukawa K."/>
            <person name="Zhong H."/>
            <person name="Yano M."/>
            <person name="Yuan Q."/>
            <person name="Ouyang S."/>
            <person name="Liu J."/>
            <person name="Jones K.M."/>
            <person name="Gansberger K."/>
            <person name="Moffat K."/>
            <person name="Hill J."/>
            <person name="Bera J."/>
            <person name="Fadrosh D."/>
            <person name="Jin S."/>
            <person name="Johri S."/>
            <person name="Kim M."/>
            <person name="Overton L."/>
            <person name="Reardon M."/>
            <person name="Tsitrin T."/>
            <person name="Vuong H."/>
            <person name="Weaver B."/>
            <person name="Ciecko A."/>
            <person name="Tallon L."/>
            <person name="Jackson J."/>
            <person name="Pai G."/>
            <person name="Aken S.V."/>
            <person name="Utterback T."/>
            <person name="Reidmuller S."/>
            <person name="Feldblyum T."/>
            <person name="Hsiao J."/>
            <person name="Zismann V."/>
            <person name="Iobst S."/>
            <person name="de Vazeille A.R."/>
            <person name="Buell C.R."/>
            <person name="Ying K."/>
            <person name="Li Y."/>
            <person name="Lu T."/>
            <person name="Huang Y."/>
            <person name="Zhao Q."/>
            <person name="Feng Q."/>
            <person name="Zhang L."/>
            <person name="Zhu J."/>
            <person name="Weng Q."/>
            <person name="Mu J."/>
            <person name="Lu Y."/>
            <person name="Fan D."/>
            <person name="Liu Y."/>
            <person name="Guan J."/>
            <person name="Zhang Y."/>
            <person name="Yu S."/>
            <person name="Liu X."/>
            <person name="Zhang Y."/>
            <person name="Hong G."/>
            <person name="Han B."/>
            <person name="Choisne N."/>
            <person name="Demange N."/>
            <person name="Orjeda G."/>
            <person name="Samain S."/>
            <person name="Cattolico L."/>
            <person name="Pelletier E."/>
            <person name="Couloux A."/>
            <person name="Segurens B."/>
            <person name="Wincker P."/>
            <person name="D'Hont A."/>
            <person name="Scarpelli C."/>
            <person name="Weissenbach J."/>
            <person name="Salanoubat M."/>
            <person name="Quetier F."/>
            <person name="Yu Y."/>
            <person name="Kim H.R."/>
            <person name="Rambo T."/>
            <person name="Currie J."/>
            <person name="Collura K."/>
            <person name="Luo M."/>
            <person name="Yang T."/>
            <person name="Ammiraju J.S.S."/>
            <person name="Engler F."/>
            <person name="Soderlund C."/>
            <person name="Wing R.A."/>
            <person name="Palmer L.E."/>
            <person name="de la Bastide M."/>
            <person name="Spiegel L."/>
            <person name="Nascimento L."/>
            <person name="Zutavern T."/>
            <person name="O'Shaughnessy A."/>
            <person name="Dike S."/>
            <person name="Dedhia N."/>
            <person name="Preston R."/>
            <person name="Balija V."/>
            <person name="McCombie W.R."/>
            <person name="Chow T."/>
            <person name="Chen H."/>
            <person name="Chung M."/>
            <person name="Chen C."/>
            <person name="Shaw J."/>
            <person name="Wu H."/>
            <person name="Hsiao K."/>
            <person name="Chao Y."/>
            <person name="Chu M."/>
            <person name="Cheng C."/>
            <person name="Hour A."/>
            <person name="Lee P."/>
            <person name="Lin S."/>
            <person name="Lin Y."/>
            <person name="Liou J."/>
            <person name="Liu S."/>
            <person name="Hsing Y."/>
            <person name="Raghuvanshi S."/>
            <person name="Mohanty A."/>
            <person name="Bharti A.K."/>
            <person name="Gaur A."/>
            <person name="Gupta V."/>
            <person name="Kumar D."/>
            <person name="Ravi V."/>
            <person name="Vij S."/>
            <person name="Kapur A."/>
            <person name="Khurana P."/>
            <person name="Khurana P."/>
            <person name="Khurana J.P."/>
            <person name="Tyagi A.K."/>
            <person name="Gaikwad K."/>
            <person name="Singh A."/>
            <person name="Dalal V."/>
            <person name="Srivastava S."/>
            <person name="Dixit A."/>
            <person name="Pal A.K."/>
            <person name="Ghazi I.A."/>
            <person name="Yadav M."/>
            <person name="Pandit A."/>
            <person name="Bhargava A."/>
            <person name="Sureshbabu K."/>
            <person name="Batra K."/>
            <person name="Sharma T.R."/>
            <person name="Mohapatra T."/>
            <person name="Singh N.K."/>
            <person name="Messing J."/>
            <person name="Nelson A.B."/>
            <person name="Fuks G."/>
            <person name="Kavchok S."/>
            <person name="Keizer G."/>
            <person name="Linton E."/>
            <person name="Llaca V."/>
            <person name="Song R."/>
            <person name="Tanyolac B."/>
            <person name="Young S."/>
            <person name="Ho-Il K."/>
            <person name="Hahn J.H."/>
            <person name="Sangsakoo G."/>
            <person name="Vanavichit A."/>
            <person name="de Mattos Luiz.A.T."/>
            <person name="Zimmer P.D."/>
            <person name="Malone G."/>
            <person name="Dellagostin O."/>
            <person name="de Oliveira A.C."/>
            <person name="Bevan M."/>
            <person name="Bancroft I."/>
            <person name="Minx P."/>
            <person name="Cordum H."/>
            <person name="Wilson R."/>
            <person name="Cheng Z."/>
            <person name="Jin W."/>
            <person name="Jiang J."/>
            <person name="Leong S.A."/>
            <person name="Iwama H."/>
            <person name="Gojobori T."/>
            <person name="Itoh T."/>
            <person name="Niimura Y."/>
            <person name="Fujii Y."/>
            <person name="Habara T."/>
            <person name="Sakai H."/>
            <person name="Sato Y."/>
            <person name="Wilson G."/>
            <person name="Kumar K."/>
            <person name="McCouch S."/>
            <person name="Juretic N."/>
            <person name="Hoen D."/>
            <person name="Wright S."/>
            <person name="Bruskiewich R."/>
            <person name="Bureau T."/>
            <person name="Miyao A."/>
            <person name="Hirochika H."/>
            <person name="Nishikawa T."/>
            <person name="Kadowaki K."/>
            <person name="Sugiura M."/>
            <person name="Burr B."/>
            <person name="Sasaki T."/>
        </authorList>
    </citation>
    <scope>NUCLEOTIDE SEQUENCE [LARGE SCALE GENOMIC DNA]</scope>
    <source>
        <strain evidence="4">cv. Nipponbare</strain>
    </source>
</reference>
<sequence>MDTWTGIEESTDWTSTERPTKVELADRQQDAKIDARELRDRRGEGRTKDGENVMDELQILSHRGEEEDQIIGVERSTMSQARGH</sequence>
<name>Q653P8_ORYSJ</name>
<reference evidence="3" key="2">
    <citation type="submission" date="2002-04" db="EMBL/GenBank/DDBJ databases">
        <title>Oryza sativa nipponbare(GA3) genomic DNA, chromosome 6, PAC clone:P0431E05.</title>
        <authorList>
            <person name="Sasaki T."/>
            <person name="Matsumoto T."/>
            <person name="Katayose Y."/>
        </authorList>
    </citation>
    <scope>NUCLEOTIDE SEQUENCE</scope>
</reference>
<dbReference type="Proteomes" id="UP000000763">
    <property type="component" value="Chromosome 6"/>
</dbReference>
<evidence type="ECO:0000313" key="3">
    <source>
        <dbReference type="EMBL" id="BAD45969.1"/>
    </source>
</evidence>
<dbReference type="EMBL" id="AP004651">
    <property type="protein sequence ID" value="BAD45728.1"/>
    <property type="molecule type" value="Genomic_DNA"/>
</dbReference>
<organism evidence="3 4">
    <name type="scientific">Oryza sativa subsp. japonica</name>
    <name type="common">Rice</name>
    <dbReference type="NCBI Taxonomy" id="39947"/>
    <lineage>
        <taxon>Eukaryota</taxon>
        <taxon>Viridiplantae</taxon>
        <taxon>Streptophyta</taxon>
        <taxon>Embryophyta</taxon>
        <taxon>Tracheophyta</taxon>
        <taxon>Spermatophyta</taxon>
        <taxon>Magnoliopsida</taxon>
        <taxon>Liliopsida</taxon>
        <taxon>Poales</taxon>
        <taxon>Poaceae</taxon>
        <taxon>BOP clade</taxon>
        <taxon>Oryzoideae</taxon>
        <taxon>Oryzeae</taxon>
        <taxon>Oryzinae</taxon>
        <taxon>Oryza</taxon>
        <taxon>Oryza sativa</taxon>
    </lineage>
</organism>
<gene>
    <name evidence="2" type="ORF">OSJNBa0091G06.27</name>
    <name evidence="3" type="ORF">P0431E05.3</name>
</gene>
<accession>Q653P8</accession>
<feature type="region of interest" description="Disordered" evidence="1">
    <location>
        <begin position="1"/>
        <end position="84"/>
    </location>
</feature>
<reference evidence="4" key="4">
    <citation type="journal article" date="2008" name="Nucleic Acids Res.">
        <title>The rice annotation project database (RAP-DB): 2008 update.</title>
        <authorList>
            <consortium name="The rice annotation project (RAP)"/>
        </authorList>
    </citation>
    <scope>GENOME REANNOTATION</scope>
    <source>
        <strain evidence="4">cv. Nipponbare</strain>
    </source>
</reference>
<dbReference type="AlphaFoldDB" id="Q653P8"/>
<reference evidence="2" key="1">
    <citation type="submission" date="2002-01" db="EMBL/GenBank/DDBJ databases">
        <title>Oryza sativa nipponbare(GA3) genomic DNA, chromosome 6, BAC clone:OSJNBa0091G06.</title>
        <authorList>
            <person name="Sasaki T."/>
            <person name="Matsumoto T."/>
            <person name="Yamamoto K."/>
        </authorList>
    </citation>
    <scope>NUCLEOTIDE SEQUENCE</scope>
</reference>
<feature type="compositionally biased region" description="Basic and acidic residues" evidence="1">
    <location>
        <begin position="18"/>
        <end position="51"/>
    </location>
</feature>
<evidence type="ECO:0000256" key="1">
    <source>
        <dbReference type="SAM" id="MobiDB-lite"/>
    </source>
</evidence>
<dbReference type="EMBL" id="AP005107">
    <property type="protein sequence ID" value="BAD45969.1"/>
    <property type="molecule type" value="Genomic_DNA"/>
</dbReference>